<evidence type="ECO:0000256" key="2">
    <source>
        <dbReference type="SAM" id="Phobius"/>
    </source>
</evidence>
<dbReference type="AlphaFoldDB" id="A0A7S1V5D8"/>
<accession>A0A7S1V5D8</accession>
<feature type="region of interest" description="Disordered" evidence="1">
    <location>
        <begin position="558"/>
        <end position="588"/>
    </location>
</feature>
<protein>
    <submittedName>
        <fullName evidence="3">Uncharacterized protein</fullName>
    </submittedName>
</protein>
<evidence type="ECO:0000313" key="3">
    <source>
        <dbReference type="EMBL" id="CAD9288234.1"/>
    </source>
</evidence>
<feature type="transmembrane region" description="Helical" evidence="2">
    <location>
        <begin position="522"/>
        <end position="548"/>
    </location>
</feature>
<proteinExistence type="predicted"/>
<dbReference type="EMBL" id="HBGL01002045">
    <property type="protein sequence ID" value="CAD9288234.1"/>
    <property type="molecule type" value="Transcribed_RNA"/>
</dbReference>
<reference evidence="3" key="1">
    <citation type="submission" date="2021-01" db="EMBL/GenBank/DDBJ databases">
        <authorList>
            <person name="Corre E."/>
            <person name="Pelletier E."/>
            <person name="Niang G."/>
            <person name="Scheremetjew M."/>
            <person name="Finn R."/>
            <person name="Kale V."/>
            <person name="Holt S."/>
            <person name="Cochrane G."/>
            <person name="Meng A."/>
            <person name="Brown T."/>
            <person name="Cohen L."/>
        </authorList>
    </citation>
    <scope>NUCLEOTIDE SEQUENCE</scope>
    <source>
        <strain evidence="3">ATCC 50979</strain>
    </source>
</reference>
<keyword evidence="2" id="KW-1133">Transmembrane helix</keyword>
<evidence type="ECO:0000256" key="1">
    <source>
        <dbReference type="SAM" id="MobiDB-lite"/>
    </source>
</evidence>
<sequence length="588" mass="62832">MGTGQGSSREAISGRDMRVALHELSHVSFGAHHDKCLDPQSGIMMEYGNPFSVMGRAWSQNAVSQVPGSRRVDLGYQTTDFHPDNFAIQGLSQLFAGQLYPSTRIVDVAQDGEEVTVGAFDVLPTLLDDSVTLAARVSLDVADPEFYVMVSVRALADEATAWPNRELHPSHAHLQPNELPPAGHVEVTMHSRYLRRGKSIGFSETAQLLDTTPGSTFLNLTQSHPEVAGSNAACIDGAMYPGSQFWFDPLDLLIEVRSVVPIAQPFPRDSAAMFPGRSEWMYSIAEQPTATVGFYRISSLEERRAADCGNGVRDATEQCDGGTGCANCFCDKEAGFAPVFGSTTALGCVQSCGDGEVRGREECDPADETVTAEERARCGTDCTCKEGFGTEWVGANFHPGYKHNTCKPGSSKPKALATCGDGEVSALDECDGSEYCNERCECTTRPKFVFNPALLDEKAAKGALSGSALYSPLTLDGCVDWLSTTGSDLSWSSRLVLPEYTSGVFREAVDGEGESGLSTTTIIGLVAGALVCLAACTTIAAIAVAAVVRARRPVRSATPTLVQGSRRRSVRASRPQSGRVRAGSIAWH</sequence>
<gene>
    <name evidence="3" type="ORF">SSP0437_LOCUS1570</name>
</gene>
<keyword evidence="2" id="KW-0472">Membrane</keyword>
<keyword evidence="2" id="KW-0812">Transmembrane</keyword>
<name>A0A7S1V5D8_9EUKA</name>
<organism evidence="3">
    <name type="scientific">Sexangularia sp. CB-2014</name>
    <dbReference type="NCBI Taxonomy" id="1486929"/>
    <lineage>
        <taxon>Eukaryota</taxon>
        <taxon>Amoebozoa</taxon>
        <taxon>Tubulinea</taxon>
        <taxon>Elardia</taxon>
        <taxon>Arcellinida</taxon>
        <taxon>Arcellinida incertae sedis</taxon>
        <taxon>Sexangularia</taxon>
    </lineage>
</organism>